<dbReference type="GO" id="GO:0046872">
    <property type="term" value="F:metal ion binding"/>
    <property type="evidence" value="ECO:0007669"/>
    <property type="project" value="UniProtKB-KW"/>
</dbReference>
<keyword evidence="6" id="KW-0378">Hydrolase</keyword>
<dbReference type="GO" id="GO:0140663">
    <property type="term" value="F:ATP-dependent FeS chaperone activity"/>
    <property type="evidence" value="ECO:0007669"/>
    <property type="project" value="InterPro"/>
</dbReference>
<comment type="function">
    <text evidence="6">Binds and transfers iron-sulfur (Fe-S) clusters to target apoproteins. Can hydrolyze ATP.</text>
</comment>
<dbReference type="Pfam" id="PF10609">
    <property type="entry name" value="ParA"/>
    <property type="match status" value="1"/>
</dbReference>
<dbReference type="GO" id="GO:0051536">
    <property type="term" value="F:iron-sulfur cluster binding"/>
    <property type="evidence" value="ECO:0007669"/>
    <property type="project" value="UniProtKB-UniRule"/>
</dbReference>
<protein>
    <recommendedName>
        <fullName evidence="6">Iron-sulfur cluster carrier protein</fullName>
    </recommendedName>
</protein>
<keyword evidence="8" id="KW-1185">Reference proteome</keyword>
<evidence type="ECO:0000313" key="7">
    <source>
        <dbReference type="EMBL" id="CUS31927.1"/>
    </source>
</evidence>
<dbReference type="InterPro" id="IPR019591">
    <property type="entry name" value="Mrp/NBP35_ATP-bd"/>
</dbReference>
<evidence type="ECO:0000256" key="2">
    <source>
        <dbReference type="ARBA" id="ARBA00022741"/>
    </source>
</evidence>
<dbReference type="AlphaFoldDB" id="A0A0S4L2W1"/>
<keyword evidence="5 6" id="KW-0411">Iron-sulfur</keyword>
<dbReference type="Gene3D" id="3.40.50.300">
    <property type="entry name" value="P-loop containing nucleotide triphosphate hydrolases"/>
    <property type="match status" value="1"/>
</dbReference>
<evidence type="ECO:0000313" key="8">
    <source>
        <dbReference type="Proteomes" id="UP000198736"/>
    </source>
</evidence>
<name>A0A0S4L2W1_9BACT</name>
<dbReference type="FunFam" id="3.40.50.300:FF:001119">
    <property type="entry name" value="Iron-sulfur cluster carrier protein"/>
    <property type="match status" value="1"/>
</dbReference>
<reference evidence="8" key="1">
    <citation type="submission" date="2015-10" db="EMBL/GenBank/DDBJ databases">
        <authorList>
            <person name="Luecker S."/>
            <person name="Luecker S."/>
        </authorList>
    </citation>
    <scope>NUCLEOTIDE SEQUENCE [LARGE SCALE GENOMIC DNA]</scope>
</reference>
<dbReference type="GO" id="GO:0005829">
    <property type="term" value="C:cytosol"/>
    <property type="evidence" value="ECO:0007669"/>
    <property type="project" value="TreeGrafter"/>
</dbReference>
<evidence type="ECO:0000256" key="5">
    <source>
        <dbReference type="ARBA" id="ARBA00023014"/>
    </source>
</evidence>
<organism evidence="7 8">
    <name type="scientific">Candidatus Nitrospira nitrificans</name>
    <dbReference type="NCBI Taxonomy" id="1742973"/>
    <lineage>
        <taxon>Bacteria</taxon>
        <taxon>Pseudomonadati</taxon>
        <taxon>Nitrospirota</taxon>
        <taxon>Nitrospiria</taxon>
        <taxon>Nitrospirales</taxon>
        <taxon>Nitrospiraceae</taxon>
        <taxon>Nitrospira</taxon>
    </lineage>
</organism>
<evidence type="ECO:0000256" key="3">
    <source>
        <dbReference type="ARBA" id="ARBA00022840"/>
    </source>
</evidence>
<dbReference type="PANTHER" id="PTHR23264:SF19">
    <property type="entry name" value="CYTOSOLIC FE-S CLUSTER ASSEMBLY FACTOR NUBP2"/>
    <property type="match status" value="1"/>
</dbReference>
<dbReference type="Proteomes" id="UP000198736">
    <property type="component" value="Unassembled WGS sequence"/>
</dbReference>
<comment type="caution">
    <text evidence="6">Lacks conserved residue(s) required for the propagation of feature annotation.</text>
</comment>
<evidence type="ECO:0000256" key="4">
    <source>
        <dbReference type="ARBA" id="ARBA00023004"/>
    </source>
</evidence>
<dbReference type="RefSeq" id="WP_175304330.1">
    <property type="nucleotide sequence ID" value="NZ_CZPZ01000001.1"/>
</dbReference>
<dbReference type="SUPFAM" id="SSF52540">
    <property type="entry name" value="P-loop containing nucleoside triphosphate hydrolases"/>
    <property type="match status" value="1"/>
</dbReference>
<evidence type="ECO:0000256" key="6">
    <source>
        <dbReference type="HAMAP-Rule" id="MF_02040"/>
    </source>
</evidence>
<proteinExistence type="inferred from homology"/>
<gene>
    <name evidence="7" type="ORF">COMA2_10369</name>
</gene>
<accession>A0A0S4L2W1</accession>
<dbReference type="STRING" id="1742973.COMA2_10369"/>
<comment type="similarity">
    <text evidence="6">Belongs to the Mrp/NBP35 ATP-binding proteins family.</text>
</comment>
<keyword evidence="2 6" id="KW-0547">Nucleotide-binding</keyword>
<keyword evidence="3 6" id="KW-0067">ATP-binding</keyword>
<comment type="subunit">
    <text evidence="6">Homodimer.</text>
</comment>
<dbReference type="GO" id="GO:0016226">
    <property type="term" value="P:iron-sulfur cluster assembly"/>
    <property type="evidence" value="ECO:0007669"/>
    <property type="project" value="InterPro"/>
</dbReference>
<sequence>MARELNVINTGSGNSDACTYMWACAICDENERCQKDKEGHSRWLVAKRMERIEHKVLIMSNKGGVGKSTCTTNIAVSLALKGWHVGICDMDIHGPNIPKMVGAEGQKLKVSTSGGIIPFQAYNLKIASMSFLLQNSDDPIIWRDAYKYEFINQLLGGVDWQDLNFLLIDLPPGTGNESVTTIDLLGTVSGAVIITTPQEVALLDSRKSVTFCKDSEVPIVGIVENMSGLECPHCHTQIDVFRKGGGEASALDMGVPFLGRIPLDPDVVTQSDAGEPFALFNSDSPTAEAYHQIANQVEAFCKKSTSLLKVGRTTTGLLKGDSQ</sequence>
<dbReference type="GO" id="GO:0005524">
    <property type="term" value="F:ATP binding"/>
    <property type="evidence" value="ECO:0007669"/>
    <property type="project" value="UniProtKB-UniRule"/>
</dbReference>
<dbReference type="PANTHER" id="PTHR23264">
    <property type="entry name" value="NUCLEOTIDE-BINDING PROTEIN NBP35 YEAST -RELATED"/>
    <property type="match status" value="1"/>
</dbReference>
<keyword evidence="4 6" id="KW-0408">Iron</keyword>
<dbReference type="InterPro" id="IPR027417">
    <property type="entry name" value="P-loop_NTPase"/>
</dbReference>
<dbReference type="HAMAP" id="MF_02040">
    <property type="entry name" value="Mrp_NBP35"/>
    <property type="match status" value="1"/>
</dbReference>
<dbReference type="InterPro" id="IPR033756">
    <property type="entry name" value="YlxH/NBP35"/>
</dbReference>
<dbReference type="GO" id="GO:0016887">
    <property type="term" value="F:ATP hydrolysis activity"/>
    <property type="evidence" value="ECO:0007669"/>
    <property type="project" value="UniProtKB-UniRule"/>
</dbReference>
<dbReference type="CDD" id="cd02037">
    <property type="entry name" value="Mrp_NBP35"/>
    <property type="match status" value="1"/>
</dbReference>
<dbReference type="EMBL" id="CZPZ01000001">
    <property type="protein sequence ID" value="CUS31927.1"/>
    <property type="molecule type" value="Genomic_DNA"/>
</dbReference>
<evidence type="ECO:0000256" key="1">
    <source>
        <dbReference type="ARBA" id="ARBA00022723"/>
    </source>
</evidence>
<keyword evidence="1 6" id="KW-0479">Metal-binding</keyword>